<dbReference type="Pfam" id="PF22481">
    <property type="entry name" value="DUF6985"/>
    <property type="match status" value="1"/>
</dbReference>
<dbReference type="Proteomes" id="UP001596037">
    <property type="component" value="Unassembled WGS sequence"/>
</dbReference>
<dbReference type="InterPro" id="IPR054254">
    <property type="entry name" value="DUF6985"/>
</dbReference>
<evidence type="ECO:0000259" key="1">
    <source>
        <dbReference type="Pfam" id="PF22481"/>
    </source>
</evidence>
<evidence type="ECO:0000313" key="3">
    <source>
        <dbReference type="Proteomes" id="UP001596037"/>
    </source>
</evidence>
<feature type="domain" description="DUF6985" evidence="1">
    <location>
        <begin position="49"/>
        <end position="173"/>
    </location>
</feature>
<gene>
    <name evidence="2" type="ORF">ACFPOE_21970</name>
</gene>
<protein>
    <submittedName>
        <fullName evidence="2">DUF6985 domain-containing protein</fullName>
    </submittedName>
</protein>
<organism evidence="2 3">
    <name type="scientific">Caenimonas terrae</name>
    <dbReference type="NCBI Taxonomy" id="696074"/>
    <lineage>
        <taxon>Bacteria</taxon>
        <taxon>Pseudomonadati</taxon>
        <taxon>Pseudomonadota</taxon>
        <taxon>Betaproteobacteria</taxon>
        <taxon>Burkholderiales</taxon>
        <taxon>Comamonadaceae</taxon>
        <taxon>Caenimonas</taxon>
    </lineage>
</organism>
<sequence length="186" mass="20102">MPSSHLHFDLEHDLWWTANAVLPSWNGFQTRHGAYGSQSSAEPSDGSVRIVFAPEGRGTEPLTDAEVASVAWLVENEASVSLALLSALLAEYPSLQDQYGYSAEEAGQYMPKVASVEDFRGLIGLHSVNVHPLQKDGMPYVGFELGCTWDDEHGLGALMHGTRVVEIGGADAALLLWIAKRDAAKP</sequence>
<dbReference type="EMBL" id="JBHSMF010000013">
    <property type="protein sequence ID" value="MFC5500226.1"/>
    <property type="molecule type" value="Genomic_DNA"/>
</dbReference>
<name>A0ABW0NIH9_9BURK</name>
<keyword evidence="3" id="KW-1185">Reference proteome</keyword>
<dbReference type="RefSeq" id="WP_376852478.1">
    <property type="nucleotide sequence ID" value="NZ_JBHSMF010000013.1"/>
</dbReference>
<comment type="caution">
    <text evidence="2">The sequence shown here is derived from an EMBL/GenBank/DDBJ whole genome shotgun (WGS) entry which is preliminary data.</text>
</comment>
<evidence type="ECO:0000313" key="2">
    <source>
        <dbReference type="EMBL" id="MFC5500226.1"/>
    </source>
</evidence>
<reference evidence="3" key="1">
    <citation type="journal article" date="2019" name="Int. J. Syst. Evol. Microbiol.">
        <title>The Global Catalogue of Microorganisms (GCM) 10K type strain sequencing project: providing services to taxonomists for standard genome sequencing and annotation.</title>
        <authorList>
            <consortium name="The Broad Institute Genomics Platform"/>
            <consortium name="The Broad Institute Genome Sequencing Center for Infectious Disease"/>
            <person name="Wu L."/>
            <person name="Ma J."/>
        </authorList>
    </citation>
    <scope>NUCLEOTIDE SEQUENCE [LARGE SCALE GENOMIC DNA]</scope>
    <source>
        <strain evidence="3">CCUG 57401</strain>
    </source>
</reference>
<proteinExistence type="predicted"/>
<accession>A0ABW0NIH9</accession>